<reference evidence="2 3" key="1">
    <citation type="submission" date="2021-11" db="EMBL/GenBank/DDBJ databases">
        <authorList>
            <person name="Lee D.-H."/>
            <person name="Kim S.-B."/>
        </authorList>
    </citation>
    <scope>NUCLEOTIDE SEQUENCE [LARGE SCALE GENOMIC DNA]</scope>
    <source>
        <strain evidence="2 3">KCTC 52223</strain>
    </source>
</reference>
<protein>
    <submittedName>
        <fullName evidence="2">S26 family signal peptidase</fullName>
    </submittedName>
</protein>
<proteinExistence type="predicted"/>
<name>A0ABS8KYE0_9HYPH</name>
<dbReference type="SUPFAM" id="SSF51306">
    <property type="entry name" value="LexA/Signal peptidase"/>
    <property type="match status" value="1"/>
</dbReference>
<dbReference type="InterPro" id="IPR019533">
    <property type="entry name" value="Peptidase_S26"/>
</dbReference>
<gene>
    <name evidence="2" type="ORF">LJ725_16745</name>
</gene>
<evidence type="ECO:0000313" key="2">
    <source>
        <dbReference type="EMBL" id="MCC8430623.1"/>
    </source>
</evidence>
<dbReference type="RefSeq" id="WP_230551781.1">
    <property type="nucleotide sequence ID" value="NZ_JAJISD010000007.1"/>
</dbReference>
<evidence type="ECO:0000313" key="3">
    <source>
        <dbReference type="Proteomes" id="UP001198862"/>
    </source>
</evidence>
<dbReference type="Gene3D" id="2.10.109.10">
    <property type="entry name" value="Umud Fragment, subunit A"/>
    <property type="match status" value="1"/>
</dbReference>
<sequence length="168" mass="18227">MRQVFVLLIAFGVVSLVAPAFLQPHRMIVWNASASVPVGLYLLEATDGRYVSELVAVVPPEPLATFLAAGNYLPRGVPMLKHVLALPGQTVCRDGLVVTVDKVAVGVALERDRQGRALPVWQGCRVVAEDALFLMNSRSADSLDGRYFGPLPRSAVTGRVHPVWTKEQ</sequence>
<comment type="caution">
    <text evidence="2">The sequence shown here is derived from an EMBL/GenBank/DDBJ whole genome shotgun (WGS) entry which is preliminary data.</text>
</comment>
<feature type="domain" description="Peptidase S26" evidence="1">
    <location>
        <begin position="4"/>
        <end position="164"/>
    </location>
</feature>
<organism evidence="2 3">
    <name type="scientific">Reyranella aquatilis</name>
    <dbReference type="NCBI Taxonomy" id="2035356"/>
    <lineage>
        <taxon>Bacteria</taxon>
        <taxon>Pseudomonadati</taxon>
        <taxon>Pseudomonadota</taxon>
        <taxon>Alphaproteobacteria</taxon>
        <taxon>Hyphomicrobiales</taxon>
        <taxon>Reyranellaceae</taxon>
        <taxon>Reyranella</taxon>
    </lineage>
</organism>
<keyword evidence="3" id="KW-1185">Reference proteome</keyword>
<accession>A0ABS8KYE0</accession>
<evidence type="ECO:0000259" key="1">
    <source>
        <dbReference type="Pfam" id="PF10502"/>
    </source>
</evidence>
<dbReference type="Pfam" id="PF10502">
    <property type="entry name" value="Peptidase_S26"/>
    <property type="match status" value="1"/>
</dbReference>
<dbReference type="Proteomes" id="UP001198862">
    <property type="component" value="Unassembled WGS sequence"/>
</dbReference>
<dbReference type="EMBL" id="JAJISD010000007">
    <property type="protein sequence ID" value="MCC8430623.1"/>
    <property type="molecule type" value="Genomic_DNA"/>
</dbReference>
<dbReference type="InterPro" id="IPR036286">
    <property type="entry name" value="LexA/Signal_pep-like_sf"/>
</dbReference>